<dbReference type="EMBL" id="BGPR01001588">
    <property type="protein sequence ID" value="GBM57325.1"/>
    <property type="molecule type" value="Genomic_DNA"/>
</dbReference>
<name>A0A4Y2GWX3_ARAVE</name>
<reference evidence="1 2" key="1">
    <citation type="journal article" date="2019" name="Sci. Rep.">
        <title>Orb-weaving spider Araneus ventricosus genome elucidates the spidroin gene catalogue.</title>
        <authorList>
            <person name="Kono N."/>
            <person name="Nakamura H."/>
            <person name="Ohtoshi R."/>
            <person name="Moran D.A.P."/>
            <person name="Shinohara A."/>
            <person name="Yoshida Y."/>
            <person name="Fujiwara M."/>
            <person name="Mori M."/>
            <person name="Tomita M."/>
            <person name="Arakawa K."/>
        </authorList>
    </citation>
    <scope>NUCLEOTIDE SEQUENCE [LARGE SCALE GENOMIC DNA]</scope>
</reference>
<comment type="caution">
    <text evidence="1">The sequence shown here is derived from an EMBL/GenBank/DDBJ whole genome shotgun (WGS) entry which is preliminary data.</text>
</comment>
<sequence>MNNFSRRITIKYDSKMVGSLPHSDITWCSYMLAKTIAEPILTCLLFYAVKALVNKILTDTGGDNARISASTVPVKYSKSLANRHAREIPISGYLKSPDS</sequence>
<proteinExistence type="predicted"/>
<accession>A0A4Y2GWX3</accession>
<keyword evidence="2" id="KW-1185">Reference proteome</keyword>
<evidence type="ECO:0000313" key="2">
    <source>
        <dbReference type="Proteomes" id="UP000499080"/>
    </source>
</evidence>
<protein>
    <submittedName>
        <fullName evidence="1">Uncharacterized protein</fullName>
    </submittedName>
</protein>
<organism evidence="1 2">
    <name type="scientific">Araneus ventricosus</name>
    <name type="common">Orbweaver spider</name>
    <name type="synonym">Epeira ventricosa</name>
    <dbReference type="NCBI Taxonomy" id="182803"/>
    <lineage>
        <taxon>Eukaryota</taxon>
        <taxon>Metazoa</taxon>
        <taxon>Ecdysozoa</taxon>
        <taxon>Arthropoda</taxon>
        <taxon>Chelicerata</taxon>
        <taxon>Arachnida</taxon>
        <taxon>Araneae</taxon>
        <taxon>Araneomorphae</taxon>
        <taxon>Entelegynae</taxon>
        <taxon>Araneoidea</taxon>
        <taxon>Araneidae</taxon>
        <taxon>Araneus</taxon>
    </lineage>
</organism>
<evidence type="ECO:0000313" key="1">
    <source>
        <dbReference type="EMBL" id="GBM57325.1"/>
    </source>
</evidence>
<dbReference type="Proteomes" id="UP000499080">
    <property type="component" value="Unassembled WGS sequence"/>
</dbReference>
<dbReference type="AlphaFoldDB" id="A0A4Y2GWX3"/>
<gene>
    <name evidence="1" type="ORF">AVEN_157506_1</name>
</gene>